<evidence type="ECO:0000313" key="4">
    <source>
        <dbReference type="EMBL" id="MCP1338401.1"/>
    </source>
</evidence>
<name>A0A9X2JTW1_9GAMM</name>
<gene>
    <name evidence="4" type="ORF">NJR55_02230</name>
</gene>
<organism evidence="4 5">
    <name type="scientific">Idiomarina rhizosphaerae</name>
    <dbReference type="NCBI Taxonomy" id="2961572"/>
    <lineage>
        <taxon>Bacteria</taxon>
        <taxon>Pseudomonadati</taxon>
        <taxon>Pseudomonadota</taxon>
        <taxon>Gammaproteobacteria</taxon>
        <taxon>Alteromonadales</taxon>
        <taxon>Idiomarinaceae</taxon>
        <taxon>Idiomarina</taxon>
    </lineage>
</organism>
<keyword evidence="3" id="KW-0460">Magnesium</keyword>
<dbReference type="GO" id="GO:0016787">
    <property type="term" value="F:hydrolase activity"/>
    <property type="evidence" value="ECO:0007669"/>
    <property type="project" value="UniProtKB-KW"/>
</dbReference>
<sequence length="222" mass="25240">MTKPKLIVFDLDGTLVDSDSAQDWMYFLRKNSWPYSKEATEICSEIMQDYSSGRMNMKDYMQAWVLPIKGKRVTEIRALATEFAEQYIKPRIYTQGMRKVREHQKAGDILLVISASPTIIVEPIAALFGIQHVIGIDIEVSDSKITQNVIEPFSFGNGKVALLKLWQKQHGLEDLPLGCIYSDSINDVPLLDYALNSHVINGNEQMRSIAKENGWCTHEWSV</sequence>
<dbReference type="PANTHER" id="PTHR43344">
    <property type="entry name" value="PHOSPHOSERINE PHOSPHATASE"/>
    <property type="match status" value="1"/>
</dbReference>
<dbReference type="NCBIfam" id="TIGR01488">
    <property type="entry name" value="HAD-SF-IB"/>
    <property type="match status" value="1"/>
</dbReference>
<dbReference type="EMBL" id="JAMZDE010000001">
    <property type="protein sequence ID" value="MCP1338401.1"/>
    <property type="molecule type" value="Genomic_DNA"/>
</dbReference>
<dbReference type="Gene3D" id="1.20.1440.100">
    <property type="entry name" value="SG protein - dephosphorylation function"/>
    <property type="match status" value="1"/>
</dbReference>
<comment type="caution">
    <text evidence="4">The sequence shown here is derived from an EMBL/GenBank/DDBJ whole genome shotgun (WGS) entry which is preliminary data.</text>
</comment>
<dbReference type="Proteomes" id="UP001139474">
    <property type="component" value="Unassembled WGS sequence"/>
</dbReference>
<evidence type="ECO:0000256" key="1">
    <source>
        <dbReference type="ARBA" id="ARBA00022723"/>
    </source>
</evidence>
<keyword evidence="1" id="KW-0479">Metal-binding</keyword>
<dbReference type="GO" id="GO:0046872">
    <property type="term" value="F:metal ion binding"/>
    <property type="evidence" value="ECO:0007669"/>
    <property type="project" value="UniProtKB-KW"/>
</dbReference>
<dbReference type="NCBIfam" id="TIGR01490">
    <property type="entry name" value="HAD-SF-IB-hyp1"/>
    <property type="match status" value="1"/>
</dbReference>
<evidence type="ECO:0000256" key="3">
    <source>
        <dbReference type="ARBA" id="ARBA00022842"/>
    </source>
</evidence>
<accession>A0A9X2JTW1</accession>
<proteinExistence type="predicted"/>
<dbReference type="RefSeq" id="WP_253617444.1">
    <property type="nucleotide sequence ID" value="NZ_JAMZDE010000001.1"/>
</dbReference>
<dbReference type="Pfam" id="PF12710">
    <property type="entry name" value="HAD"/>
    <property type="match status" value="1"/>
</dbReference>
<dbReference type="InterPro" id="IPR023214">
    <property type="entry name" value="HAD_sf"/>
</dbReference>
<keyword evidence="2 4" id="KW-0378">Hydrolase</keyword>
<dbReference type="InterPro" id="IPR036412">
    <property type="entry name" value="HAD-like_sf"/>
</dbReference>
<protein>
    <submittedName>
        <fullName evidence="4">HAD-IB family hydrolase</fullName>
    </submittedName>
</protein>
<dbReference type="Gene3D" id="3.40.50.1000">
    <property type="entry name" value="HAD superfamily/HAD-like"/>
    <property type="match status" value="1"/>
</dbReference>
<dbReference type="InterPro" id="IPR050582">
    <property type="entry name" value="HAD-like_SerB"/>
</dbReference>
<evidence type="ECO:0000256" key="2">
    <source>
        <dbReference type="ARBA" id="ARBA00022801"/>
    </source>
</evidence>
<dbReference type="PANTHER" id="PTHR43344:SF13">
    <property type="entry name" value="PHOSPHATASE RV3661-RELATED"/>
    <property type="match status" value="1"/>
</dbReference>
<keyword evidence="5" id="KW-1185">Reference proteome</keyword>
<dbReference type="SUPFAM" id="SSF56784">
    <property type="entry name" value="HAD-like"/>
    <property type="match status" value="1"/>
</dbReference>
<dbReference type="InterPro" id="IPR006385">
    <property type="entry name" value="HAD_hydro_SerB1"/>
</dbReference>
<reference evidence="4" key="1">
    <citation type="submission" date="2022-06" db="EMBL/GenBank/DDBJ databases">
        <title>Idiomarina rhizosphaerae M1R2S28.</title>
        <authorList>
            <person name="Sun J.-Q."/>
            <person name="Li L.-F."/>
        </authorList>
    </citation>
    <scope>NUCLEOTIDE SEQUENCE</scope>
    <source>
        <strain evidence="4">M1R2S28</strain>
    </source>
</reference>
<dbReference type="AlphaFoldDB" id="A0A9X2JTW1"/>
<dbReference type="CDD" id="cd02612">
    <property type="entry name" value="HAD_PGPPase"/>
    <property type="match status" value="1"/>
</dbReference>
<evidence type="ECO:0000313" key="5">
    <source>
        <dbReference type="Proteomes" id="UP001139474"/>
    </source>
</evidence>